<dbReference type="SUPFAM" id="SSF53335">
    <property type="entry name" value="S-adenosyl-L-methionine-dependent methyltransferases"/>
    <property type="match status" value="1"/>
</dbReference>
<dbReference type="Gene3D" id="3.30.2130.30">
    <property type="match status" value="1"/>
</dbReference>
<dbReference type="AlphaFoldDB" id="D2V002"/>
<dbReference type="InParanoid" id="D2V002"/>
<dbReference type="InterPro" id="IPR000241">
    <property type="entry name" value="RlmKL-like_Mtase"/>
</dbReference>
<dbReference type="GeneID" id="8858939"/>
<name>D2V002_NAEGR</name>
<dbReference type="VEuPathDB" id="AmoebaDB:NAEGRDRAFT_77991"/>
<keyword evidence="4" id="KW-1185">Reference proteome</keyword>
<feature type="non-terminal residue" evidence="3">
    <location>
        <position position="487"/>
    </location>
</feature>
<evidence type="ECO:0000259" key="2">
    <source>
        <dbReference type="Pfam" id="PF01170"/>
    </source>
</evidence>
<dbReference type="PANTHER" id="PTHR14911">
    <property type="entry name" value="THUMP DOMAIN-CONTAINING"/>
    <property type="match status" value="1"/>
</dbReference>
<accession>D2V002</accession>
<dbReference type="KEGG" id="ngr:NAEGRDRAFT_77991"/>
<feature type="compositionally biased region" description="Low complexity" evidence="1">
    <location>
        <begin position="131"/>
        <end position="143"/>
    </location>
</feature>
<dbReference type="eggNOG" id="ENOG502QSE5">
    <property type="taxonomic scope" value="Eukaryota"/>
</dbReference>
<dbReference type="CDD" id="cd02440">
    <property type="entry name" value="AdoMet_MTases"/>
    <property type="match status" value="1"/>
</dbReference>
<proteinExistence type="predicted"/>
<evidence type="ECO:0000256" key="1">
    <source>
        <dbReference type="SAM" id="MobiDB-lite"/>
    </source>
</evidence>
<evidence type="ECO:0000313" key="4">
    <source>
        <dbReference type="Proteomes" id="UP000006671"/>
    </source>
</evidence>
<dbReference type="InterPro" id="IPR029063">
    <property type="entry name" value="SAM-dependent_MTases_sf"/>
</dbReference>
<dbReference type="OrthoDB" id="47730at2759"/>
<evidence type="ECO:0000313" key="3">
    <source>
        <dbReference type="EMBL" id="EFC50022.1"/>
    </source>
</evidence>
<reference evidence="3 4" key="1">
    <citation type="journal article" date="2010" name="Cell">
        <title>The genome of Naegleria gruberi illuminates early eukaryotic versatility.</title>
        <authorList>
            <person name="Fritz-Laylin L.K."/>
            <person name="Prochnik S.E."/>
            <person name="Ginger M.L."/>
            <person name="Dacks J.B."/>
            <person name="Carpenter M.L."/>
            <person name="Field M.C."/>
            <person name="Kuo A."/>
            <person name="Paredez A."/>
            <person name="Chapman J."/>
            <person name="Pham J."/>
            <person name="Shu S."/>
            <person name="Neupane R."/>
            <person name="Cipriano M."/>
            <person name="Mancuso J."/>
            <person name="Tu H."/>
            <person name="Salamov A."/>
            <person name="Lindquist E."/>
            <person name="Shapiro H."/>
            <person name="Lucas S."/>
            <person name="Grigoriev I.V."/>
            <person name="Cande W.Z."/>
            <person name="Fulton C."/>
            <person name="Rokhsar D.S."/>
            <person name="Dawson S.C."/>
        </authorList>
    </citation>
    <scope>NUCLEOTIDE SEQUENCE [LARGE SCALE GENOMIC DNA]</scope>
    <source>
        <strain evidence="3 4">NEG-M</strain>
    </source>
</reference>
<dbReference type="Gene3D" id="3.40.50.150">
    <property type="entry name" value="Vaccinia Virus protein VP39"/>
    <property type="match status" value="1"/>
</dbReference>
<dbReference type="Pfam" id="PF01170">
    <property type="entry name" value="UPF0020"/>
    <property type="match status" value="1"/>
</dbReference>
<dbReference type="GO" id="GO:0016423">
    <property type="term" value="F:tRNA (guanine) methyltransferase activity"/>
    <property type="evidence" value="ECO:0007669"/>
    <property type="project" value="TreeGrafter"/>
</dbReference>
<dbReference type="Proteomes" id="UP000006671">
    <property type="component" value="Unassembled WGS sequence"/>
</dbReference>
<dbReference type="PANTHER" id="PTHR14911:SF13">
    <property type="entry name" value="TRNA (GUANINE(6)-N2)-METHYLTRANSFERASE THUMP3"/>
    <property type="match status" value="1"/>
</dbReference>
<sequence>MSSFLPCSGSEYLTLMTTCAPGLEKSSADEIEEKLNNLRKRSDLAINIYHIYSKFENIDDDNFKEIIRIFQRRDIKSMLQGKIIIQFHFSSTSEKLKISVFNETISSLLECLSIVKIHILVYVLENLSFPSSSTSTQEKSSPNDSTGDSFEEKEREWARRLKNDPNFNYFLECHQHALPESKCWKESLEKWVDMRNILFENSTKDKITSVEALKFRITSRRSGQHNFKSSDMLSWFGLLVSHKLMGEEISNIGKTWKADLTNYDLDIFQILYNDTLFLSFTLCEETICLQTFSKQFKNELFLNSTSLRPNIAFGLINLANIKKGDVFCDICSGTGIISLMALHLFKNNIQIISGELSEEILQNHLINNIDNYRYSNNTIQPLKWDFTRLPLKTATVDVICSNLPFGKQIGSHSLNKEIYPPMFSELCRVLRPEGRIVILTSEKHLMQKVLQENKVFISFFSRISIHQGGSDVFVYILTRKSKAFFVK</sequence>
<dbReference type="EMBL" id="GG738846">
    <property type="protein sequence ID" value="EFC50022.1"/>
    <property type="molecule type" value="Genomic_DNA"/>
</dbReference>
<protein>
    <submittedName>
        <fullName evidence="3">UPF0020 domain-containing protein</fullName>
    </submittedName>
</protein>
<dbReference type="STRING" id="5762.D2V002"/>
<dbReference type="OMA" id="KEIYPPM"/>
<dbReference type="GO" id="GO:0043527">
    <property type="term" value="C:tRNA methyltransferase complex"/>
    <property type="evidence" value="ECO:0007669"/>
    <property type="project" value="UniProtKB-ARBA"/>
</dbReference>
<gene>
    <name evidence="3" type="ORF">NAEGRDRAFT_77991</name>
</gene>
<feature type="domain" description="Ribosomal RNA large subunit methyltransferase K/L-like methyltransferase" evidence="2">
    <location>
        <begin position="301"/>
        <end position="454"/>
    </location>
</feature>
<dbReference type="SUPFAM" id="SSF143437">
    <property type="entry name" value="THUMP domain-like"/>
    <property type="match status" value="1"/>
</dbReference>
<organism evidence="4">
    <name type="scientific">Naegleria gruberi</name>
    <name type="common">Amoeba</name>
    <dbReference type="NCBI Taxonomy" id="5762"/>
    <lineage>
        <taxon>Eukaryota</taxon>
        <taxon>Discoba</taxon>
        <taxon>Heterolobosea</taxon>
        <taxon>Tetramitia</taxon>
        <taxon>Eutetramitia</taxon>
        <taxon>Vahlkampfiidae</taxon>
        <taxon>Naegleria</taxon>
    </lineage>
</organism>
<dbReference type="RefSeq" id="XP_002682766.1">
    <property type="nucleotide sequence ID" value="XM_002682720.1"/>
</dbReference>
<dbReference type="GO" id="GO:0030488">
    <property type="term" value="P:tRNA methylation"/>
    <property type="evidence" value="ECO:0007669"/>
    <property type="project" value="TreeGrafter"/>
</dbReference>
<feature type="region of interest" description="Disordered" evidence="1">
    <location>
        <begin position="131"/>
        <end position="155"/>
    </location>
</feature>